<dbReference type="SUPFAM" id="SSF46626">
    <property type="entry name" value="Cytochrome c"/>
    <property type="match status" value="1"/>
</dbReference>
<dbReference type="InterPro" id="IPR036909">
    <property type="entry name" value="Cyt_c-like_dom_sf"/>
</dbReference>
<evidence type="ECO:0000256" key="4">
    <source>
        <dbReference type="PROSITE-ProRule" id="PRU00433"/>
    </source>
</evidence>
<evidence type="ECO:0000256" key="1">
    <source>
        <dbReference type="ARBA" id="ARBA00022617"/>
    </source>
</evidence>
<reference evidence="6 7" key="1">
    <citation type="submission" date="2016-10" db="EMBL/GenBank/DDBJ databases">
        <authorList>
            <person name="de Groot N.N."/>
        </authorList>
    </citation>
    <scope>NUCLEOTIDE SEQUENCE [LARGE SCALE GENOMIC DNA]</scope>
    <source>
        <strain evidence="6 7">DSM 25186</strain>
    </source>
</reference>
<organism evidence="6 7">
    <name type="scientific">Catalinimonas alkaloidigena</name>
    <dbReference type="NCBI Taxonomy" id="1075417"/>
    <lineage>
        <taxon>Bacteria</taxon>
        <taxon>Pseudomonadati</taxon>
        <taxon>Bacteroidota</taxon>
        <taxon>Cytophagia</taxon>
        <taxon>Cytophagales</taxon>
        <taxon>Catalimonadaceae</taxon>
        <taxon>Catalinimonas</taxon>
    </lineage>
</organism>
<sequence>MLGACNPNDVEKARYYSEGMYLYEKHCLNCHGDDGRGLGELYPPLVGNDYVAQHKAAVVCGIKWGMAGEIVVDGITYNQPMPGHEELYPLEIAELITYIQNSWGNEADKTSIEEVEAALKTCRNQQ</sequence>
<dbReference type="GO" id="GO:0009055">
    <property type="term" value="F:electron transfer activity"/>
    <property type="evidence" value="ECO:0007669"/>
    <property type="project" value="InterPro"/>
</dbReference>
<keyword evidence="1 4" id="KW-0349">Heme</keyword>
<dbReference type="EMBL" id="FNFO01000004">
    <property type="protein sequence ID" value="SDL02664.1"/>
    <property type="molecule type" value="Genomic_DNA"/>
</dbReference>
<name>A0A1G9GPS2_9BACT</name>
<evidence type="ECO:0000313" key="7">
    <source>
        <dbReference type="Proteomes" id="UP000198510"/>
    </source>
</evidence>
<dbReference type="PANTHER" id="PTHR35008">
    <property type="entry name" value="BLL4482 PROTEIN-RELATED"/>
    <property type="match status" value="1"/>
</dbReference>
<evidence type="ECO:0000259" key="5">
    <source>
        <dbReference type="PROSITE" id="PS51007"/>
    </source>
</evidence>
<evidence type="ECO:0000256" key="3">
    <source>
        <dbReference type="ARBA" id="ARBA00023004"/>
    </source>
</evidence>
<keyword evidence="2 4" id="KW-0479">Metal-binding</keyword>
<feature type="domain" description="Cytochrome c" evidence="5">
    <location>
        <begin position="14"/>
        <end position="103"/>
    </location>
</feature>
<keyword evidence="7" id="KW-1185">Reference proteome</keyword>
<dbReference type="InterPro" id="IPR009056">
    <property type="entry name" value="Cyt_c-like_dom"/>
</dbReference>
<dbReference type="PANTHER" id="PTHR35008:SF8">
    <property type="entry name" value="ALCOHOL DEHYDROGENASE CYTOCHROME C SUBUNIT"/>
    <property type="match status" value="1"/>
</dbReference>
<accession>A0A1G9GPS2</accession>
<dbReference type="GO" id="GO:0020037">
    <property type="term" value="F:heme binding"/>
    <property type="evidence" value="ECO:0007669"/>
    <property type="project" value="InterPro"/>
</dbReference>
<gene>
    <name evidence="6" type="ORF">SAMN05421823_104177</name>
</gene>
<dbReference type="Proteomes" id="UP000198510">
    <property type="component" value="Unassembled WGS sequence"/>
</dbReference>
<dbReference type="GO" id="GO:0046872">
    <property type="term" value="F:metal ion binding"/>
    <property type="evidence" value="ECO:0007669"/>
    <property type="project" value="UniProtKB-KW"/>
</dbReference>
<proteinExistence type="predicted"/>
<dbReference type="Gene3D" id="1.10.760.10">
    <property type="entry name" value="Cytochrome c-like domain"/>
    <property type="match status" value="1"/>
</dbReference>
<dbReference type="PROSITE" id="PS51007">
    <property type="entry name" value="CYTC"/>
    <property type="match status" value="1"/>
</dbReference>
<protein>
    <submittedName>
        <fullName evidence="6">Cytochrome C oxidase, cbb3-type, subunit III</fullName>
    </submittedName>
</protein>
<dbReference type="AlphaFoldDB" id="A0A1G9GPS2"/>
<dbReference type="InterPro" id="IPR051459">
    <property type="entry name" value="Cytochrome_c-type_DH"/>
</dbReference>
<keyword evidence="3 4" id="KW-0408">Iron</keyword>
<dbReference type="Pfam" id="PF13442">
    <property type="entry name" value="Cytochrome_CBB3"/>
    <property type="match status" value="1"/>
</dbReference>
<evidence type="ECO:0000256" key="2">
    <source>
        <dbReference type="ARBA" id="ARBA00022723"/>
    </source>
</evidence>
<dbReference type="STRING" id="1075417.SAMN05421823_104177"/>
<evidence type="ECO:0000313" key="6">
    <source>
        <dbReference type="EMBL" id="SDL02664.1"/>
    </source>
</evidence>